<dbReference type="AlphaFoldDB" id="A0AB39KSK5"/>
<organism evidence="2">
    <name type="scientific">Caulobacter sp. 73W</name>
    <dbReference type="NCBI Taxonomy" id="3161137"/>
    <lineage>
        <taxon>Bacteria</taxon>
        <taxon>Pseudomonadati</taxon>
        <taxon>Pseudomonadota</taxon>
        <taxon>Alphaproteobacteria</taxon>
        <taxon>Caulobacterales</taxon>
        <taxon>Caulobacteraceae</taxon>
        <taxon>Caulobacter</taxon>
    </lineage>
</organism>
<keyword evidence="1" id="KW-0732">Signal</keyword>
<proteinExistence type="predicted"/>
<evidence type="ECO:0000313" key="2">
    <source>
        <dbReference type="EMBL" id="XDO96865.1"/>
    </source>
</evidence>
<gene>
    <name evidence="2" type="ORF">ABOZ73_00070</name>
</gene>
<name>A0AB39KSK5_9CAUL</name>
<sequence>MRVFTTTLLTAILSAGAALAAPVSEINVEIGPELAKKAPELGARELDDLRGDLKRTVERELERAGQLSPQGGRLDLVITDARPNRPTMQQMARKPGLSYQSFSIGGAAVTGAYSAPGGAATPVAYSWFENDIREAWWRGTWGDANRAFDRFASKFVKGETLAAK</sequence>
<evidence type="ECO:0000256" key="1">
    <source>
        <dbReference type="SAM" id="SignalP"/>
    </source>
</evidence>
<dbReference type="RefSeq" id="WP_369059718.1">
    <property type="nucleotide sequence ID" value="NZ_CP158375.1"/>
</dbReference>
<feature type="chain" id="PRO_5044282671" description="DUF3313 domain-containing protein" evidence="1">
    <location>
        <begin position="21"/>
        <end position="164"/>
    </location>
</feature>
<reference evidence="2" key="1">
    <citation type="submission" date="2024-06" db="EMBL/GenBank/DDBJ databases">
        <title>Caulobacter inopinatus, sp. nov.</title>
        <authorList>
            <person name="Donachie S.P."/>
        </authorList>
    </citation>
    <scope>NUCLEOTIDE SEQUENCE</scope>
    <source>
        <strain evidence="2">73W</strain>
    </source>
</reference>
<evidence type="ECO:0008006" key="3">
    <source>
        <dbReference type="Google" id="ProtNLM"/>
    </source>
</evidence>
<dbReference type="EMBL" id="CP158375">
    <property type="protein sequence ID" value="XDO96865.1"/>
    <property type="molecule type" value="Genomic_DNA"/>
</dbReference>
<feature type="signal peptide" evidence="1">
    <location>
        <begin position="1"/>
        <end position="20"/>
    </location>
</feature>
<protein>
    <recommendedName>
        <fullName evidence="3">DUF3313 domain-containing protein</fullName>
    </recommendedName>
</protein>
<accession>A0AB39KSK5</accession>